<protein>
    <submittedName>
        <fullName evidence="2">Uncharacterized protein</fullName>
    </submittedName>
</protein>
<dbReference type="RefSeq" id="WP_242150112.1">
    <property type="nucleotide sequence ID" value="NZ_CP093379.1"/>
</dbReference>
<dbReference type="EMBL" id="CP093379">
    <property type="protein sequence ID" value="UNM96469.1"/>
    <property type="molecule type" value="Genomic_DNA"/>
</dbReference>
<evidence type="ECO:0000313" key="2">
    <source>
        <dbReference type="EMBL" id="UNM96469.1"/>
    </source>
</evidence>
<keyword evidence="1" id="KW-1133">Transmembrane helix</keyword>
<dbReference type="Proteomes" id="UP000829542">
    <property type="component" value="Chromosome"/>
</dbReference>
<keyword evidence="1" id="KW-0812">Transmembrane</keyword>
<evidence type="ECO:0000256" key="1">
    <source>
        <dbReference type="SAM" id="Phobius"/>
    </source>
</evidence>
<feature type="transmembrane region" description="Helical" evidence="1">
    <location>
        <begin position="6"/>
        <end position="27"/>
    </location>
</feature>
<keyword evidence="3" id="KW-1185">Reference proteome</keyword>
<sequence>MIKRALLGIMTTFLLLVGLLMVFIMDWRKPEDILYKSFMIPIAASDMRCAMYLNDEYKIVDTQNYDPAPYLMSFLQPIRETEIFTKRDHEIEVVAWPLPNPRGKQERAYCRITLTGSIDNELENLFSRKLHFEIGFDEQGEVVIKGADKETATIDIKRNEDGSVRYISIIQAYPINY</sequence>
<name>A0ABY3X448_9GAMM</name>
<accession>A0ABY3X448</accession>
<reference evidence="2 3" key="1">
    <citation type="submission" date="2022-03" db="EMBL/GenBank/DDBJ databases">
        <title>Ignatzschineria rhizosphaerae HR5S32.</title>
        <authorList>
            <person name="Sun J.Q."/>
            <person name="Feng J.Y."/>
        </authorList>
    </citation>
    <scope>NUCLEOTIDE SEQUENCE [LARGE SCALE GENOMIC DNA]</scope>
    <source>
        <strain evidence="2 3">HR5S32</strain>
    </source>
</reference>
<proteinExistence type="predicted"/>
<gene>
    <name evidence="2" type="ORF">MMG00_00945</name>
</gene>
<evidence type="ECO:0000313" key="3">
    <source>
        <dbReference type="Proteomes" id="UP000829542"/>
    </source>
</evidence>
<organism evidence="2 3">
    <name type="scientific">Ignatzschineria rhizosphaerae</name>
    <dbReference type="NCBI Taxonomy" id="2923279"/>
    <lineage>
        <taxon>Bacteria</taxon>
        <taxon>Pseudomonadati</taxon>
        <taxon>Pseudomonadota</taxon>
        <taxon>Gammaproteobacteria</taxon>
        <taxon>Cardiobacteriales</taxon>
        <taxon>Ignatzschineriaceae</taxon>
        <taxon>Ignatzschineria</taxon>
    </lineage>
</organism>
<keyword evidence="1" id="KW-0472">Membrane</keyword>